<comment type="similarity">
    <text evidence="1">Belongs to the peptidase S1 family.</text>
</comment>
<evidence type="ECO:0000259" key="7">
    <source>
        <dbReference type="PROSITE" id="PS50240"/>
    </source>
</evidence>
<dbReference type="Pfam" id="PF00089">
    <property type="entry name" value="Trypsin"/>
    <property type="match status" value="1"/>
</dbReference>
<dbReference type="GO" id="GO:0006508">
    <property type="term" value="P:proteolysis"/>
    <property type="evidence" value="ECO:0007669"/>
    <property type="project" value="UniProtKB-KW"/>
</dbReference>
<dbReference type="EMBL" id="AMQN01001922">
    <property type="status" value="NOT_ANNOTATED_CDS"/>
    <property type="molecule type" value="Genomic_DNA"/>
</dbReference>
<reference evidence="10" key="1">
    <citation type="submission" date="2012-12" db="EMBL/GenBank/DDBJ databases">
        <authorList>
            <person name="Hellsten U."/>
            <person name="Grimwood J."/>
            <person name="Chapman J.A."/>
            <person name="Shapiro H."/>
            <person name="Aerts A."/>
            <person name="Otillar R.P."/>
            <person name="Terry A.Y."/>
            <person name="Boore J.L."/>
            <person name="Simakov O."/>
            <person name="Marletaz F."/>
            <person name="Cho S.-J."/>
            <person name="Edsinger-Gonzales E."/>
            <person name="Havlak P."/>
            <person name="Kuo D.-H."/>
            <person name="Larsson T."/>
            <person name="Lv J."/>
            <person name="Arendt D."/>
            <person name="Savage R."/>
            <person name="Osoegawa K."/>
            <person name="de Jong P."/>
            <person name="Lindberg D.R."/>
            <person name="Seaver E.C."/>
            <person name="Weisblat D.A."/>
            <person name="Putnam N.H."/>
            <person name="Grigoriev I.V."/>
            <person name="Rokhsar D.S."/>
        </authorList>
    </citation>
    <scope>NUCLEOTIDE SEQUENCE</scope>
    <source>
        <strain evidence="10">I ESC-2004</strain>
    </source>
</reference>
<keyword evidence="10" id="KW-1185">Reference proteome</keyword>
<organism evidence="8">
    <name type="scientific">Capitella teleta</name>
    <name type="common">Polychaete worm</name>
    <dbReference type="NCBI Taxonomy" id="283909"/>
    <lineage>
        <taxon>Eukaryota</taxon>
        <taxon>Metazoa</taxon>
        <taxon>Spiralia</taxon>
        <taxon>Lophotrochozoa</taxon>
        <taxon>Annelida</taxon>
        <taxon>Polychaeta</taxon>
        <taxon>Sedentaria</taxon>
        <taxon>Scolecida</taxon>
        <taxon>Capitellidae</taxon>
        <taxon>Capitella</taxon>
    </lineage>
</organism>
<dbReference type="Proteomes" id="UP000014760">
    <property type="component" value="Unassembled WGS sequence"/>
</dbReference>
<dbReference type="CDD" id="cd00190">
    <property type="entry name" value="Tryp_SPc"/>
    <property type="match status" value="1"/>
</dbReference>
<dbReference type="MEROPS" id="S01.422"/>
<dbReference type="PANTHER" id="PTHR24276">
    <property type="entry name" value="POLYSERASE-RELATED"/>
    <property type="match status" value="1"/>
</dbReference>
<dbReference type="InterPro" id="IPR043504">
    <property type="entry name" value="Peptidase_S1_PA_chymotrypsin"/>
</dbReference>
<dbReference type="FunCoup" id="R7U8M6">
    <property type="interactions" value="79"/>
</dbReference>
<evidence type="ECO:0000256" key="4">
    <source>
        <dbReference type="ARBA" id="ARBA00022825"/>
    </source>
</evidence>
<dbReference type="Gene3D" id="2.40.10.10">
    <property type="entry name" value="Trypsin-like serine proteases"/>
    <property type="match status" value="2"/>
</dbReference>
<evidence type="ECO:0000313" key="8">
    <source>
        <dbReference type="EMBL" id="ELT99465.1"/>
    </source>
</evidence>
<protein>
    <recommendedName>
        <fullName evidence="7">Peptidase S1 domain-containing protein</fullName>
    </recommendedName>
</protein>
<dbReference type="InterPro" id="IPR001314">
    <property type="entry name" value="Peptidase_S1A"/>
</dbReference>
<keyword evidence="5" id="KW-1015">Disulfide bond</keyword>
<keyword evidence="2" id="KW-0645">Protease</keyword>
<dbReference type="InterPro" id="IPR018114">
    <property type="entry name" value="TRYPSIN_HIS"/>
</dbReference>
<dbReference type="InterPro" id="IPR001254">
    <property type="entry name" value="Trypsin_dom"/>
</dbReference>
<dbReference type="PROSITE" id="PS50240">
    <property type="entry name" value="TRYPSIN_DOM"/>
    <property type="match status" value="1"/>
</dbReference>
<evidence type="ECO:0000313" key="9">
    <source>
        <dbReference type="EnsemblMetazoa" id="CapteP153991"/>
    </source>
</evidence>
<dbReference type="HOGENOM" id="CLU_006842_7_0_1"/>
<name>R7U8M6_CAPTE</name>
<reference evidence="9" key="3">
    <citation type="submission" date="2015-06" db="UniProtKB">
        <authorList>
            <consortium name="EnsemblMetazoa"/>
        </authorList>
    </citation>
    <scope>IDENTIFICATION</scope>
</reference>
<keyword evidence="6" id="KW-0732">Signal</keyword>
<evidence type="ECO:0000256" key="3">
    <source>
        <dbReference type="ARBA" id="ARBA00022801"/>
    </source>
</evidence>
<keyword evidence="3" id="KW-0378">Hydrolase</keyword>
<evidence type="ECO:0000256" key="2">
    <source>
        <dbReference type="ARBA" id="ARBA00022670"/>
    </source>
</evidence>
<dbReference type="EnsemblMetazoa" id="CapteT153991">
    <property type="protein sequence ID" value="CapteP153991"/>
    <property type="gene ID" value="CapteG153991"/>
</dbReference>
<keyword evidence="4" id="KW-0720">Serine protease</keyword>
<evidence type="ECO:0000313" key="10">
    <source>
        <dbReference type="Proteomes" id="UP000014760"/>
    </source>
</evidence>
<dbReference type="SMART" id="SM00020">
    <property type="entry name" value="Tryp_SPc"/>
    <property type="match status" value="1"/>
</dbReference>
<dbReference type="AlphaFoldDB" id="R7U8M6"/>
<reference evidence="8 10" key="2">
    <citation type="journal article" date="2013" name="Nature">
        <title>Insights into bilaterian evolution from three spiralian genomes.</title>
        <authorList>
            <person name="Simakov O."/>
            <person name="Marletaz F."/>
            <person name="Cho S.J."/>
            <person name="Edsinger-Gonzales E."/>
            <person name="Havlak P."/>
            <person name="Hellsten U."/>
            <person name="Kuo D.H."/>
            <person name="Larsson T."/>
            <person name="Lv J."/>
            <person name="Arendt D."/>
            <person name="Savage R."/>
            <person name="Osoegawa K."/>
            <person name="de Jong P."/>
            <person name="Grimwood J."/>
            <person name="Chapman J.A."/>
            <person name="Shapiro H."/>
            <person name="Aerts A."/>
            <person name="Otillar R.P."/>
            <person name="Terry A.Y."/>
            <person name="Boore J.L."/>
            <person name="Grigoriev I.V."/>
            <person name="Lindberg D.R."/>
            <person name="Seaver E.C."/>
            <person name="Weisblat D.A."/>
            <person name="Putnam N.H."/>
            <person name="Rokhsar D.S."/>
        </authorList>
    </citation>
    <scope>NUCLEOTIDE SEQUENCE</scope>
    <source>
        <strain evidence="8 10">I ESC-2004</strain>
    </source>
</reference>
<accession>R7U8M6</accession>
<dbReference type="SUPFAM" id="SSF50494">
    <property type="entry name" value="Trypsin-like serine proteases"/>
    <property type="match status" value="1"/>
</dbReference>
<dbReference type="FunFam" id="2.40.10.10:FF:000068">
    <property type="entry name" value="transmembrane protease serine 2"/>
    <property type="match status" value="1"/>
</dbReference>
<feature type="domain" description="Peptidase S1" evidence="7">
    <location>
        <begin position="36"/>
        <end position="264"/>
    </location>
</feature>
<dbReference type="STRING" id="283909.R7U8M6"/>
<dbReference type="InterPro" id="IPR009003">
    <property type="entry name" value="Peptidase_S1_PA"/>
</dbReference>
<dbReference type="GO" id="GO:0004252">
    <property type="term" value="F:serine-type endopeptidase activity"/>
    <property type="evidence" value="ECO:0007669"/>
    <property type="project" value="InterPro"/>
</dbReference>
<dbReference type="OMA" id="HFYDWIS"/>
<dbReference type="FunFam" id="2.40.10.10:FF:000036">
    <property type="entry name" value="Trypsin beta"/>
    <property type="match status" value="1"/>
</dbReference>
<dbReference type="PRINTS" id="PR00722">
    <property type="entry name" value="CHYMOTRYPSIN"/>
</dbReference>
<dbReference type="OrthoDB" id="6274970at2759"/>
<feature type="signal peptide" evidence="6">
    <location>
        <begin position="1"/>
        <end position="18"/>
    </location>
</feature>
<evidence type="ECO:0000256" key="1">
    <source>
        <dbReference type="ARBA" id="ARBA00007664"/>
    </source>
</evidence>
<evidence type="ECO:0000256" key="6">
    <source>
        <dbReference type="SAM" id="SignalP"/>
    </source>
</evidence>
<gene>
    <name evidence="8" type="ORF">CAPTEDRAFT_153991</name>
</gene>
<dbReference type="PANTHER" id="PTHR24276:SF98">
    <property type="entry name" value="FI18310P1-RELATED"/>
    <property type="match status" value="1"/>
</dbReference>
<feature type="chain" id="PRO_5008787801" description="Peptidase S1 domain-containing protein" evidence="6">
    <location>
        <begin position="19"/>
        <end position="264"/>
    </location>
</feature>
<dbReference type="EMBL" id="KB306824">
    <property type="protein sequence ID" value="ELT99465.1"/>
    <property type="molecule type" value="Genomic_DNA"/>
</dbReference>
<sequence>MALTLFFTLAFIGFQVEARNLRISHPIATFGSTPYIVGGKDVSISNYPHQVSLQVGRGSHICGGSIISANKIVSAAHCTQGSASGYRIRTGSTSRSRGGQVHQVIRVVNHPFYCGSCAGFPNDISVLTLRDGVVYGTNVQAIGLASGKDFAGETCTITGWGRTGSSNFLPTNLQGVDIGIISNQECISALSSLGGAKINDGHICIYDSEKRTGSCNGDSGGPLKCGSSLAGVTSWGVSSYSSCLQSYPSVYTRVSHFKSWLESQ</sequence>
<dbReference type="PROSITE" id="PS00134">
    <property type="entry name" value="TRYPSIN_HIS"/>
    <property type="match status" value="1"/>
</dbReference>
<evidence type="ECO:0000256" key="5">
    <source>
        <dbReference type="ARBA" id="ARBA00023157"/>
    </source>
</evidence>
<dbReference type="InterPro" id="IPR050430">
    <property type="entry name" value="Peptidase_S1"/>
</dbReference>
<proteinExistence type="inferred from homology"/>